<evidence type="ECO:0000313" key="4">
    <source>
        <dbReference type="EMBL" id="MBL0739315.1"/>
    </source>
</evidence>
<evidence type="ECO:0000259" key="2">
    <source>
        <dbReference type="Pfam" id="PF00534"/>
    </source>
</evidence>
<dbReference type="RefSeq" id="WP_202006311.1">
    <property type="nucleotide sequence ID" value="NZ_JAERSF010000005.1"/>
</dbReference>
<comment type="caution">
    <text evidence="4">The sequence shown here is derived from an EMBL/GenBank/DDBJ whole genome shotgun (WGS) entry which is preliminary data.</text>
</comment>
<proteinExistence type="predicted"/>
<protein>
    <submittedName>
        <fullName evidence="4">Glycosyltransferase family 4 protein</fullName>
    </submittedName>
</protein>
<accession>A0ABS1KIL6</accession>
<dbReference type="Proteomes" id="UP000603728">
    <property type="component" value="Unassembled WGS sequence"/>
</dbReference>
<dbReference type="Gene3D" id="3.40.50.2000">
    <property type="entry name" value="Glycogen Phosphorylase B"/>
    <property type="match status" value="2"/>
</dbReference>
<dbReference type="CDD" id="cd03801">
    <property type="entry name" value="GT4_PimA-like"/>
    <property type="match status" value="1"/>
</dbReference>
<dbReference type="SUPFAM" id="SSF53756">
    <property type="entry name" value="UDP-Glycosyltransferase/glycogen phosphorylase"/>
    <property type="match status" value="1"/>
</dbReference>
<evidence type="ECO:0000256" key="1">
    <source>
        <dbReference type="ARBA" id="ARBA00022679"/>
    </source>
</evidence>
<dbReference type="InterPro" id="IPR028098">
    <property type="entry name" value="Glyco_trans_4-like_N"/>
</dbReference>
<keyword evidence="1" id="KW-0808">Transferase</keyword>
<feature type="domain" description="Glycosyl transferase family 1" evidence="2">
    <location>
        <begin position="186"/>
        <end position="351"/>
    </location>
</feature>
<feature type="domain" description="Glycosyltransferase subfamily 4-like N-terminal" evidence="3">
    <location>
        <begin position="18"/>
        <end position="175"/>
    </location>
</feature>
<organism evidence="4 5">
    <name type="scientific">Flavobacterium tagetis</name>
    <dbReference type="NCBI Taxonomy" id="2801336"/>
    <lineage>
        <taxon>Bacteria</taxon>
        <taxon>Pseudomonadati</taxon>
        <taxon>Bacteroidota</taxon>
        <taxon>Flavobacteriia</taxon>
        <taxon>Flavobacteriales</taxon>
        <taxon>Flavobacteriaceae</taxon>
        <taxon>Flavobacterium</taxon>
    </lineage>
</organism>
<keyword evidence="5" id="KW-1185">Reference proteome</keyword>
<reference evidence="4 5" key="1">
    <citation type="submission" date="2021-01" db="EMBL/GenBank/DDBJ databases">
        <title>Genome seq and assembly of Flavobacterium sp. GN10.</title>
        <authorList>
            <person name="Chhetri G."/>
        </authorList>
    </citation>
    <scope>NUCLEOTIDE SEQUENCE [LARGE SCALE GENOMIC DNA]</scope>
    <source>
        <strain evidence="4 5">GN10</strain>
    </source>
</reference>
<evidence type="ECO:0000259" key="3">
    <source>
        <dbReference type="Pfam" id="PF13439"/>
    </source>
</evidence>
<dbReference type="PANTHER" id="PTHR46401:SF2">
    <property type="entry name" value="GLYCOSYLTRANSFERASE WBBK-RELATED"/>
    <property type="match status" value="1"/>
</dbReference>
<dbReference type="PANTHER" id="PTHR46401">
    <property type="entry name" value="GLYCOSYLTRANSFERASE WBBK-RELATED"/>
    <property type="match status" value="1"/>
</dbReference>
<gene>
    <name evidence="4" type="ORF">JI750_20665</name>
</gene>
<dbReference type="InterPro" id="IPR001296">
    <property type="entry name" value="Glyco_trans_1"/>
</dbReference>
<dbReference type="Pfam" id="PF13439">
    <property type="entry name" value="Glyco_transf_4"/>
    <property type="match status" value="1"/>
</dbReference>
<name>A0ABS1KIL6_9FLAO</name>
<evidence type="ECO:0000313" key="5">
    <source>
        <dbReference type="Proteomes" id="UP000603728"/>
    </source>
</evidence>
<sequence length="379" mass="43999">MGVKDLSIGLIEPVGGHGGMDYYDYGLALGLGANDVKVLFYTCNETNERKYENVLTLFYFKRMWNRHFIIKAFKYLYGHYSAISDLKRRNVKIIHMHFFTFRSIDLIILYYARLNNLKKIVTIHDINSFDKRANNLIEKICFKYIDGIIVHNESSLKSLNSKFNLSIPKAIIPHGNYLPFIDRLNDKAFKHSNKFSLLFFGQIKKVKGLDILLKAISILKKNNCQVELTIAGKAWKDDLEKYKQMITNLELEDIVVSDFRYIPDNEVGTFYEKADLIILPYRDIYQSGVLLLALSYGKPVLCSDLDPFKEIIIHNENGFLFKSENPQDLAQKIQEIVSDKTNLTRVKNNTKLLIRDKYSWIKIGGLTKKFYHSILSSEF</sequence>
<dbReference type="Pfam" id="PF00534">
    <property type="entry name" value="Glycos_transf_1"/>
    <property type="match status" value="1"/>
</dbReference>
<dbReference type="EMBL" id="JAERSF010000005">
    <property type="protein sequence ID" value="MBL0739315.1"/>
    <property type="molecule type" value="Genomic_DNA"/>
</dbReference>